<name>A0ABX2NA87_9FIRM</name>
<reference evidence="1 2" key="1">
    <citation type="submission" date="2020-06" db="EMBL/GenBank/DDBJ databases">
        <title>Anaerococcus sp. nov., isolated form swine feces.</title>
        <authorList>
            <person name="Yu S."/>
        </authorList>
    </citation>
    <scope>NUCLEOTIDE SEQUENCE [LARGE SCALE GENOMIC DNA]</scope>
    <source>
        <strain evidence="1 2">AGMB00486</strain>
    </source>
</reference>
<accession>A0ABX2NA87</accession>
<keyword evidence="2" id="KW-1185">Reference proteome</keyword>
<proteinExistence type="predicted"/>
<evidence type="ECO:0000313" key="2">
    <source>
        <dbReference type="Proteomes" id="UP000540919"/>
    </source>
</evidence>
<organism evidence="1 2">
    <name type="scientific">Anaerococcus faecalis</name>
    <dbReference type="NCBI Taxonomy" id="2742993"/>
    <lineage>
        <taxon>Bacteria</taxon>
        <taxon>Bacillati</taxon>
        <taxon>Bacillota</taxon>
        <taxon>Tissierellia</taxon>
        <taxon>Tissierellales</taxon>
        <taxon>Peptoniphilaceae</taxon>
        <taxon>Anaerococcus</taxon>
    </lineage>
</organism>
<sequence>MTYRYMKTKDDVKELIDSSAITMLGLFEGENGDLAFKDYLKDYIEDDTIYITMGKTINALYETNLPEDLRIVSLKYNKLGRLPMIRLEIGAKWFDDFIDNL</sequence>
<comment type="caution">
    <text evidence="1">The sequence shown here is derived from an EMBL/GenBank/DDBJ whole genome shotgun (WGS) entry which is preliminary data.</text>
</comment>
<protein>
    <submittedName>
        <fullName evidence="1">Uncharacterized protein</fullName>
    </submittedName>
</protein>
<dbReference type="RefSeq" id="WP_176269772.1">
    <property type="nucleotide sequence ID" value="NZ_JABVBA010000006.1"/>
</dbReference>
<gene>
    <name evidence="1" type="ORF">HV819_06465</name>
</gene>
<dbReference type="EMBL" id="JABVBA010000006">
    <property type="protein sequence ID" value="NVF11627.1"/>
    <property type="molecule type" value="Genomic_DNA"/>
</dbReference>
<evidence type="ECO:0000313" key="1">
    <source>
        <dbReference type="EMBL" id="NVF11627.1"/>
    </source>
</evidence>
<dbReference type="Proteomes" id="UP000540919">
    <property type="component" value="Unassembled WGS sequence"/>
</dbReference>